<dbReference type="AlphaFoldDB" id="A0A067MBF7"/>
<keyword evidence="3" id="KW-1185">Reference proteome</keyword>
<evidence type="ECO:0000313" key="3">
    <source>
        <dbReference type="Proteomes" id="UP000027195"/>
    </source>
</evidence>
<keyword evidence="1" id="KW-0812">Transmembrane</keyword>
<dbReference type="OrthoDB" id="2500246at2759"/>
<dbReference type="HOGENOM" id="CLU_2028077_0_0_1"/>
<evidence type="ECO:0000256" key="1">
    <source>
        <dbReference type="SAM" id="Phobius"/>
    </source>
</evidence>
<gene>
    <name evidence="2" type="ORF">BOTBODRAFT_117503</name>
</gene>
<proteinExistence type="predicted"/>
<accession>A0A067MBF7</accession>
<dbReference type="InParanoid" id="A0A067MBF7"/>
<feature type="transmembrane region" description="Helical" evidence="1">
    <location>
        <begin position="54"/>
        <end position="71"/>
    </location>
</feature>
<organism evidence="2 3">
    <name type="scientific">Botryobasidium botryosum (strain FD-172 SS1)</name>
    <dbReference type="NCBI Taxonomy" id="930990"/>
    <lineage>
        <taxon>Eukaryota</taxon>
        <taxon>Fungi</taxon>
        <taxon>Dikarya</taxon>
        <taxon>Basidiomycota</taxon>
        <taxon>Agaricomycotina</taxon>
        <taxon>Agaricomycetes</taxon>
        <taxon>Cantharellales</taxon>
        <taxon>Botryobasidiaceae</taxon>
        <taxon>Botryobasidium</taxon>
    </lineage>
</organism>
<evidence type="ECO:0000313" key="2">
    <source>
        <dbReference type="EMBL" id="KDQ09207.1"/>
    </source>
</evidence>
<keyword evidence="1" id="KW-1133">Transmembrane helix</keyword>
<keyword evidence="1" id="KW-0472">Membrane</keyword>
<protein>
    <submittedName>
        <fullName evidence="2">Uncharacterized protein</fullName>
    </submittedName>
</protein>
<feature type="transmembrane region" description="Helical" evidence="1">
    <location>
        <begin position="77"/>
        <end position="102"/>
    </location>
</feature>
<feature type="transmembrane region" description="Helical" evidence="1">
    <location>
        <begin position="20"/>
        <end position="42"/>
    </location>
</feature>
<dbReference type="EMBL" id="KL198081">
    <property type="protein sequence ID" value="KDQ09207.1"/>
    <property type="molecule type" value="Genomic_DNA"/>
</dbReference>
<dbReference type="Proteomes" id="UP000027195">
    <property type="component" value="Unassembled WGS sequence"/>
</dbReference>
<name>A0A067MBF7_BOTB1</name>
<reference evidence="3" key="1">
    <citation type="journal article" date="2014" name="Proc. Natl. Acad. Sci. U.S.A.">
        <title>Extensive sampling of basidiomycete genomes demonstrates inadequacy of the white-rot/brown-rot paradigm for wood decay fungi.</title>
        <authorList>
            <person name="Riley R."/>
            <person name="Salamov A.A."/>
            <person name="Brown D.W."/>
            <person name="Nagy L.G."/>
            <person name="Floudas D."/>
            <person name="Held B.W."/>
            <person name="Levasseur A."/>
            <person name="Lombard V."/>
            <person name="Morin E."/>
            <person name="Otillar R."/>
            <person name="Lindquist E.A."/>
            <person name="Sun H."/>
            <person name="LaButti K.M."/>
            <person name="Schmutz J."/>
            <person name="Jabbour D."/>
            <person name="Luo H."/>
            <person name="Baker S.E."/>
            <person name="Pisabarro A.G."/>
            <person name="Walton J.D."/>
            <person name="Blanchette R.A."/>
            <person name="Henrissat B."/>
            <person name="Martin F."/>
            <person name="Cullen D."/>
            <person name="Hibbett D.S."/>
            <person name="Grigoriev I.V."/>
        </authorList>
    </citation>
    <scope>NUCLEOTIDE SEQUENCE [LARGE SCALE GENOMIC DNA]</scope>
    <source>
        <strain evidence="3">FD-172 SS1</strain>
    </source>
</reference>
<sequence length="140" mass="15130">MSSPFPLDAQSLVLLQTTISFITAPFNAPSYNFPLFLFGIYATDNTNSNEPLRLFSVLVGASGVLDIIWLIKTTDQSGFIAMLSFINLLLKAPTFFAILVALRHRGAGFSAGQLGGAASTGVLIRLHRFTSAFNHSHNIP</sequence>